<keyword evidence="2" id="KW-1185">Reference proteome</keyword>
<evidence type="ECO:0000313" key="2">
    <source>
        <dbReference type="Proteomes" id="UP000007015"/>
    </source>
</evidence>
<proteinExistence type="predicted"/>
<reference evidence="1 2" key="1">
    <citation type="journal article" date="2005" name="PLoS Biol.">
        <title>The genomes of Oryza sativa: a history of duplications.</title>
        <authorList>
            <person name="Yu J."/>
            <person name="Wang J."/>
            <person name="Lin W."/>
            <person name="Li S."/>
            <person name="Li H."/>
            <person name="Zhou J."/>
            <person name="Ni P."/>
            <person name="Dong W."/>
            <person name="Hu S."/>
            <person name="Zeng C."/>
            <person name="Zhang J."/>
            <person name="Zhang Y."/>
            <person name="Li R."/>
            <person name="Xu Z."/>
            <person name="Li S."/>
            <person name="Li X."/>
            <person name="Zheng H."/>
            <person name="Cong L."/>
            <person name="Lin L."/>
            <person name="Yin J."/>
            <person name="Geng J."/>
            <person name="Li G."/>
            <person name="Shi J."/>
            <person name="Liu J."/>
            <person name="Lv H."/>
            <person name="Li J."/>
            <person name="Wang J."/>
            <person name="Deng Y."/>
            <person name="Ran L."/>
            <person name="Shi X."/>
            <person name="Wang X."/>
            <person name="Wu Q."/>
            <person name="Li C."/>
            <person name="Ren X."/>
            <person name="Wang J."/>
            <person name="Wang X."/>
            <person name="Li D."/>
            <person name="Liu D."/>
            <person name="Zhang X."/>
            <person name="Ji Z."/>
            <person name="Zhao W."/>
            <person name="Sun Y."/>
            <person name="Zhang Z."/>
            <person name="Bao J."/>
            <person name="Han Y."/>
            <person name="Dong L."/>
            <person name="Ji J."/>
            <person name="Chen P."/>
            <person name="Wu S."/>
            <person name="Liu J."/>
            <person name="Xiao Y."/>
            <person name="Bu D."/>
            <person name="Tan J."/>
            <person name="Yang L."/>
            <person name="Ye C."/>
            <person name="Zhang J."/>
            <person name="Xu J."/>
            <person name="Zhou Y."/>
            <person name="Yu Y."/>
            <person name="Zhang B."/>
            <person name="Zhuang S."/>
            <person name="Wei H."/>
            <person name="Liu B."/>
            <person name="Lei M."/>
            <person name="Yu H."/>
            <person name="Li Y."/>
            <person name="Xu H."/>
            <person name="Wei S."/>
            <person name="He X."/>
            <person name="Fang L."/>
            <person name="Zhang Z."/>
            <person name="Zhang Y."/>
            <person name="Huang X."/>
            <person name="Su Z."/>
            <person name="Tong W."/>
            <person name="Li J."/>
            <person name="Tong Z."/>
            <person name="Li S."/>
            <person name="Ye J."/>
            <person name="Wang L."/>
            <person name="Fang L."/>
            <person name="Lei T."/>
            <person name="Chen C."/>
            <person name="Chen H."/>
            <person name="Xu Z."/>
            <person name="Li H."/>
            <person name="Huang H."/>
            <person name="Zhang F."/>
            <person name="Xu H."/>
            <person name="Li N."/>
            <person name="Zhao C."/>
            <person name="Li S."/>
            <person name="Dong L."/>
            <person name="Huang Y."/>
            <person name="Li L."/>
            <person name="Xi Y."/>
            <person name="Qi Q."/>
            <person name="Li W."/>
            <person name="Zhang B."/>
            <person name="Hu W."/>
            <person name="Zhang Y."/>
            <person name="Tian X."/>
            <person name="Jiao Y."/>
            <person name="Liang X."/>
            <person name="Jin J."/>
            <person name="Gao L."/>
            <person name="Zheng W."/>
            <person name="Hao B."/>
            <person name="Liu S."/>
            <person name="Wang W."/>
            <person name="Yuan L."/>
            <person name="Cao M."/>
            <person name="McDermott J."/>
            <person name="Samudrala R."/>
            <person name="Wang J."/>
            <person name="Wong G.K."/>
            <person name="Yang H."/>
        </authorList>
    </citation>
    <scope>NUCLEOTIDE SEQUENCE [LARGE SCALE GENOMIC DNA]</scope>
    <source>
        <strain evidence="2">cv. 93-11</strain>
    </source>
</reference>
<gene>
    <name evidence="1" type="ORF">OsI_17383</name>
</gene>
<accession>B8AU57</accession>
<dbReference type="AlphaFoldDB" id="B8AU57"/>
<evidence type="ECO:0000313" key="1">
    <source>
        <dbReference type="EMBL" id="EEC77993.1"/>
    </source>
</evidence>
<dbReference type="Gramene" id="BGIOSGA017113-TA">
    <property type="protein sequence ID" value="BGIOSGA017113-PA"/>
    <property type="gene ID" value="BGIOSGA017113"/>
</dbReference>
<dbReference type="HOGENOM" id="CLU_1931015_0_0_1"/>
<organism evidence="1 2">
    <name type="scientific">Oryza sativa subsp. indica</name>
    <name type="common">Rice</name>
    <dbReference type="NCBI Taxonomy" id="39946"/>
    <lineage>
        <taxon>Eukaryota</taxon>
        <taxon>Viridiplantae</taxon>
        <taxon>Streptophyta</taxon>
        <taxon>Embryophyta</taxon>
        <taxon>Tracheophyta</taxon>
        <taxon>Spermatophyta</taxon>
        <taxon>Magnoliopsida</taxon>
        <taxon>Liliopsida</taxon>
        <taxon>Poales</taxon>
        <taxon>Poaceae</taxon>
        <taxon>BOP clade</taxon>
        <taxon>Oryzoideae</taxon>
        <taxon>Oryzeae</taxon>
        <taxon>Oryzinae</taxon>
        <taxon>Oryza</taxon>
        <taxon>Oryza sativa</taxon>
    </lineage>
</organism>
<sequence length="131" mass="13765">MAAPNGGRGGRRLLGNRARRGGAILLGIAGEAADGVEPVLANDLLPCTADCRPPLLSLPPIGRRAREPLARTTAAMVLHHFSVEGVVAFGGGGVAVRERRKLTTMAFCAGLNFPYHTTVTRMSPRSTAPPW</sequence>
<dbReference type="Proteomes" id="UP000007015">
    <property type="component" value="Chromosome 4"/>
</dbReference>
<protein>
    <submittedName>
        <fullName evidence="1">Uncharacterized protein</fullName>
    </submittedName>
</protein>
<name>B8AU57_ORYSI</name>
<dbReference type="EMBL" id="CM000129">
    <property type="protein sequence ID" value="EEC77993.1"/>
    <property type="molecule type" value="Genomic_DNA"/>
</dbReference>